<name>A0ABQ8KDM5_9APHY</name>
<gene>
    <name evidence="2" type="ORF">C8Q71DRAFT_762935</name>
</gene>
<dbReference type="GeneID" id="72004695"/>
<evidence type="ECO:0000313" key="3">
    <source>
        <dbReference type="Proteomes" id="UP000814176"/>
    </source>
</evidence>
<proteinExistence type="predicted"/>
<protein>
    <submittedName>
        <fullName evidence="2">Uncharacterized protein</fullName>
    </submittedName>
</protein>
<accession>A0ABQ8KDM5</accession>
<dbReference type="EMBL" id="JADCUA010000012">
    <property type="protein sequence ID" value="KAH9835652.1"/>
    <property type="molecule type" value="Genomic_DNA"/>
</dbReference>
<dbReference type="Proteomes" id="UP000814176">
    <property type="component" value="Unassembled WGS sequence"/>
</dbReference>
<sequence length="215" mass="23721">MRDGALGSTAMNAGGGSSKGKKGRGARTRADVMKDMSTWAQEHNGDTLTIACWQAMDLVKDIRKADTHFLGVTLRKNEDWTNVRAMYKLVDAQVLPLTLVAQKYATVADAYDEHPVDVIDQVLGADKRRRLADGGLGSVLVMAFELSPDENMTVEEAVLKKNTPTLQPLGLFQVHKDSFSRRPQMFASFWKQSLKNALDGGAWDPVFRPWPAAQS</sequence>
<comment type="caution">
    <text evidence="2">The sequence shown here is derived from an EMBL/GenBank/DDBJ whole genome shotgun (WGS) entry which is preliminary data.</text>
</comment>
<dbReference type="RefSeq" id="XP_047778029.1">
    <property type="nucleotide sequence ID" value="XM_047923963.1"/>
</dbReference>
<evidence type="ECO:0000256" key="1">
    <source>
        <dbReference type="SAM" id="MobiDB-lite"/>
    </source>
</evidence>
<organism evidence="2 3">
    <name type="scientific">Rhodofomes roseus</name>
    <dbReference type="NCBI Taxonomy" id="34475"/>
    <lineage>
        <taxon>Eukaryota</taxon>
        <taxon>Fungi</taxon>
        <taxon>Dikarya</taxon>
        <taxon>Basidiomycota</taxon>
        <taxon>Agaricomycotina</taxon>
        <taxon>Agaricomycetes</taxon>
        <taxon>Polyporales</taxon>
        <taxon>Rhodofomes</taxon>
    </lineage>
</organism>
<evidence type="ECO:0000313" key="2">
    <source>
        <dbReference type="EMBL" id="KAH9835652.1"/>
    </source>
</evidence>
<reference evidence="2 3" key="1">
    <citation type="journal article" date="2021" name="Environ. Microbiol.">
        <title>Gene family expansions and transcriptome signatures uncover fungal adaptations to wood decay.</title>
        <authorList>
            <person name="Hage H."/>
            <person name="Miyauchi S."/>
            <person name="Viragh M."/>
            <person name="Drula E."/>
            <person name="Min B."/>
            <person name="Chaduli D."/>
            <person name="Navarro D."/>
            <person name="Favel A."/>
            <person name="Norest M."/>
            <person name="Lesage-Meessen L."/>
            <person name="Balint B."/>
            <person name="Merenyi Z."/>
            <person name="de Eugenio L."/>
            <person name="Morin E."/>
            <person name="Martinez A.T."/>
            <person name="Baldrian P."/>
            <person name="Stursova M."/>
            <person name="Martinez M.J."/>
            <person name="Novotny C."/>
            <person name="Magnuson J.K."/>
            <person name="Spatafora J.W."/>
            <person name="Maurice S."/>
            <person name="Pangilinan J."/>
            <person name="Andreopoulos W."/>
            <person name="LaButti K."/>
            <person name="Hundley H."/>
            <person name="Na H."/>
            <person name="Kuo A."/>
            <person name="Barry K."/>
            <person name="Lipzen A."/>
            <person name="Henrissat B."/>
            <person name="Riley R."/>
            <person name="Ahrendt S."/>
            <person name="Nagy L.G."/>
            <person name="Grigoriev I.V."/>
            <person name="Martin F."/>
            <person name="Rosso M.N."/>
        </authorList>
    </citation>
    <scope>NUCLEOTIDE SEQUENCE [LARGE SCALE GENOMIC DNA]</scope>
    <source>
        <strain evidence="2 3">CIRM-BRFM 1785</strain>
    </source>
</reference>
<feature type="region of interest" description="Disordered" evidence="1">
    <location>
        <begin position="1"/>
        <end position="28"/>
    </location>
</feature>
<keyword evidence="3" id="KW-1185">Reference proteome</keyword>